<dbReference type="Proteomes" id="UP000251002">
    <property type="component" value="Unassembled WGS sequence"/>
</dbReference>
<evidence type="ECO:0000313" key="1">
    <source>
        <dbReference type="EMBL" id="RAZ81371.1"/>
    </source>
</evidence>
<dbReference type="RefSeq" id="WP_112221875.1">
    <property type="nucleotide sequence ID" value="NZ_CP196859.1"/>
</dbReference>
<reference evidence="1 2" key="1">
    <citation type="submission" date="2018-06" db="EMBL/GenBank/DDBJ databases">
        <title>The draft genome sequences of strains SCU63 and S1.</title>
        <authorList>
            <person name="Gan L."/>
        </authorList>
    </citation>
    <scope>NUCLEOTIDE SEQUENCE [LARGE SCALE GENOMIC DNA]</scope>
    <source>
        <strain evidence="1 2">SCU63</strain>
    </source>
</reference>
<comment type="caution">
    <text evidence="1">The sequence shown here is derived from an EMBL/GenBank/DDBJ whole genome shotgun (WGS) entry which is preliminary data.</text>
</comment>
<dbReference type="AlphaFoldDB" id="A0A365L8D0"/>
<dbReference type="EMBL" id="QLZR01000001">
    <property type="protein sequence ID" value="RAZ81371.1"/>
    <property type="molecule type" value="Genomic_DNA"/>
</dbReference>
<keyword evidence="2" id="KW-1185">Reference proteome</keyword>
<evidence type="ECO:0000313" key="2">
    <source>
        <dbReference type="Proteomes" id="UP000251002"/>
    </source>
</evidence>
<gene>
    <name evidence="1" type="ORF">DP120_03570</name>
</gene>
<name>A0A365L8D0_9BACL</name>
<sequence length="280" mass="32132">MLKTPIHLIEQVVFSSDDSRFKEYSIRDADWQDQNGLVLYLSIKGRNWLIINSEWIPSPITDPNPFVRWIDQDRIVLVQRRSGRFERNIFVLNLAGEIIASFYAGDAIEDIVVGPEGFWLSYYYGGFRKGLSSEKLVLFGWNGLPIFKYETDLPDKPDILEILALVKGENSAIWLVPLLKPLVEIVPESKSITIYNEPDLLNKGTFSVSIRGDFVYFVLEDTKWAYACRIGEDLAQPVGKIEGVSRGLAPTESYNFISRSDTWGEVKLYRIDNKEEYFLV</sequence>
<organism evidence="1 2">
    <name type="scientific">Planococcus halotolerans</name>
    <dbReference type="NCBI Taxonomy" id="2233542"/>
    <lineage>
        <taxon>Bacteria</taxon>
        <taxon>Bacillati</taxon>
        <taxon>Bacillota</taxon>
        <taxon>Bacilli</taxon>
        <taxon>Bacillales</taxon>
        <taxon>Caryophanaceae</taxon>
        <taxon>Planococcus</taxon>
    </lineage>
</organism>
<protein>
    <submittedName>
        <fullName evidence="1">Uncharacterized protein</fullName>
    </submittedName>
</protein>
<accession>A0A365L8D0</accession>
<proteinExistence type="predicted"/>